<dbReference type="RefSeq" id="WP_121345127.1">
    <property type="nucleotide sequence ID" value="NZ_RBLG01000002.1"/>
</dbReference>
<gene>
    <name evidence="3" type="ORF">BC962_1343</name>
</gene>
<feature type="region of interest" description="Disordered" evidence="1">
    <location>
        <begin position="170"/>
        <end position="191"/>
    </location>
</feature>
<sequence length="191" mass="20716">MNVIVKRAIVGGVVSTIIMGIGTYILGEMSGYKAKELLSTSLSGINMLCNTVILGSSTILALMLPLLSLSTGSNSRLTKVHYSHVLTIAKFVTILIIVSVITFLMLNLPITESEEVPSSWFTIIYYISLGMASILGGGFIAIVTMLYETISNVILIVGFGVKDHPMVEKAEDQAEEAKENAKENKERIEDE</sequence>
<feature type="transmembrane region" description="Helical" evidence="2">
    <location>
        <begin position="88"/>
        <end position="111"/>
    </location>
</feature>
<protein>
    <submittedName>
        <fullName evidence="3">Uncharacterized protein</fullName>
    </submittedName>
</protein>
<keyword evidence="4" id="KW-1185">Reference proteome</keyword>
<proteinExistence type="predicted"/>
<feature type="transmembrane region" description="Helical" evidence="2">
    <location>
        <begin position="123"/>
        <end position="147"/>
    </location>
</feature>
<feature type="transmembrane region" description="Helical" evidence="2">
    <location>
        <begin position="7"/>
        <end position="25"/>
    </location>
</feature>
<reference evidence="3 4" key="1">
    <citation type="submission" date="2018-10" db="EMBL/GenBank/DDBJ databases">
        <title>Genomic Encyclopedia of Archaeal and Bacterial Type Strains, Phase II (KMG-II): from individual species to whole genera.</title>
        <authorList>
            <person name="Goeker M."/>
        </authorList>
    </citation>
    <scope>NUCLEOTIDE SEQUENCE [LARGE SCALE GENOMIC DNA]</scope>
    <source>
        <strain evidence="3 4">DSM 19839</strain>
    </source>
</reference>
<evidence type="ECO:0000256" key="1">
    <source>
        <dbReference type="SAM" id="MobiDB-lite"/>
    </source>
</evidence>
<keyword evidence="2" id="KW-0812">Transmembrane</keyword>
<organism evidence="3 4">
    <name type="scientific">Gillisia mitskevichiae</name>
    <dbReference type="NCBI Taxonomy" id="270921"/>
    <lineage>
        <taxon>Bacteria</taxon>
        <taxon>Pseudomonadati</taxon>
        <taxon>Bacteroidota</taxon>
        <taxon>Flavobacteriia</taxon>
        <taxon>Flavobacteriales</taxon>
        <taxon>Flavobacteriaceae</taxon>
        <taxon>Gillisia</taxon>
    </lineage>
</organism>
<evidence type="ECO:0000256" key="2">
    <source>
        <dbReference type="SAM" id="Phobius"/>
    </source>
</evidence>
<comment type="caution">
    <text evidence="3">The sequence shown here is derived from an EMBL/GenBank/DDBJ whole genome shotgun (WGS) entry which is preliminary data.</text>
</comment>
<dbReference type="Proteomes" id="UP000276282">
    <property type="component" value="Unassembled WGS sequence"/>
</dbReference>
<dbReference type="OrthoDB" id="1444868at2"/>
<evidence type="ECO:0000313" key="3">
    <source>
        <dbReference type="EMBL" id="RKS53097.1"/>
    </source>
</evidence>
<name>A0A495PSB9_9FLAO</name>
<feature type="transmembrane region" description="Helical" evidence="2">
    <location>
        <begin position="45"/>
        <end position="67"/>
    </location>
</feature>
<dbReference type="AlphaFoldDB" id="A0A495PSB9"/>
<evidence type="ECO:0000313" key="4">
    <source>
        <dbReference type="Proteomes" id="UP000276282"/>
    </source>
</evidence>
<keyword evidence="2" id="KW-1133">Transmembrane helix</keyword>
<keyword evidence="2" id="KW-0472">Membrane</keyword>
<dbReference type="EMBL" id="RBLG01000002">
    <property type="protein sequence ID" value="RKS53097.1"/>
    <property type="molecule type" value="Genomic_DNA"/>
</dbReference>
<accession>A0A495PSB9</accession>